<organism evidence="2 3">
    <name type="scientific">Zasmidium cellare</name>
    <name type="common">Wine cellar mold</name>
    <name type="synonym">Racodium cellare</name>
    <dbReference type="NCBI Taxonomy" id="395010"/>
    <lineage>
        <taxon>Eukaryota</taxon>
        <taxon>Fungi</taxon>
        <taxon>Dikarya</taxon>
        <taxon>Ascomycota</taxon>
        <taxon>Pezizomycotina</taxon>
        <taxon>Dothideomycetes</taxon>
        <taxon>Dothideomycetidae</taxon>
        <taxon>Mycosphaerellales</taxon>
        <taxon>Mycosphaerellaceae</taxon>
        <taxon>Zasmidium</taxon>
    </lineage>
</organism>
<dbReference type="EMBL" id="JAXOVC010000004">
    <property type="protein sequence ID" value="KAK4503282.1"/>
    <property type="molecule type" value="Genomic_DNA"/>
</dbReference>
<feature type="region of interest" description="Disordered" evidence="1">
    <location>
        <begin position="1"/>
        <end position="100"/>
    </location>
</feature>
<feature type="compositionally biased region" description="Acidic residues" evidence="1">
    <location>
        <begin position="86"/>
        <end position="97"/>
    </location>
</feature>
<feature type="compositionally biased region" description="Low complexity" evidence="1">
    <location>
        <begin position="1"/>
        <end position="13"/>
    </location>
</feature>
<reference evidence="2 3" key="1">
    <citation type="journal article" date="2023" name="G3 (Bethesda)">
        <title>A chromosome-level genome assembly of Zasmidium syzygii isolated from banana leaves.</title>
        <authorList>
            <person name="van Westerhoven A.C."/>
            <person name="Mehrabi R."/>
            <person name="Talebi R."/>
            <person name="Steentjes M.B.F."/>
            <person name="Corcolon B."/>
            <person name="Chong P.A."/>
            <person name="Kema G.H.J."/>
            <person name="Seidl M.F."/>
        </authorList>
    </citation>
    <scope>NUCLEOTIDE SEQUENCE [LARGE SCALE GENOMIC DNA]</scope>
    <source>
        <strain evidence="2 3">P124</strain>
    </source>
</reference>
<gene>
    <name evidence="2" type="ORF">PRZ48_006710</name>
</gene>
<keyword evidence="3" id="KW-1185">Reference proteome</keyword>
<dbReference type="Proteomes" id="UP001305779">
    <property type="component" value="Unassembled WGS sequence"/>
</dbReference>
<accession>A0ABR0ENV1</accession>
<evidence type="ECO:0008006" key="4">
    <source>
        <dbReference type="Google" id="ProtNLM"/>
    </source>
</evidence>
<evidence type="ECO:0000313" key="3">
    <source>
        <dbReference type="Proteomes" id="UP001305779"/>
    </source>
</evidence>
<evidence type="ECO:0000313" key="2">
    <source>
        <dbReference type="EMBL" id="KAK4503282.1"/>
    </source>
</evidence>
<proteinExistence type="predicted"/>
<feature type="compositionally biased region" description="Acidic residues" evidence="1">
    <location>
        <begin position="68"/>
        <end position="78"/>
    </location>
</feature>
<name>A0ABR0ENV1_ZASCE</name>
<protein>
    <recommendedName>
        <fullName evidence="4">Clathrin light chain</fullName>
    </recommendedName>
</protein>
<evidence type="ECO:0000256" key="1">
    <source>
        <dbReference type="SAM" id="MobiDB-lite"/>
    </source>
</evidence>
<comment type="caution">
    <text evidence="2">The sequence shown here is derived from an EMBL/GenBank/DDBJ whole genome shotgun (WGS) entry which is preliminary data.</text>
</comment>
<feature type="compositionally biased region" description="Basic and acidic residues" evidence="1">
    <location>
        <begin position="14"/>
        <end position="26"/>
    </location>
</feature>
<sequence>MQNSDDMSPSAAASDREQHAAQRDYEEASSIEGDWSIPDETFEGTFTEFTDEDPLLAQEETPLGPCDGGEETVDDEPEGTPSEDAWSTEDEAEDAEPTAEQVDFAQSLQAFGRSSEFTVAKRTAWETLTSRPSKHMYGL</sequence>